<dbReference type="KEGG" id="spir:CWM47_27960"/>
<sequence>MLYGLVDANAFYVSCERSFQPRLEDKPVIVLSNHDGCIVARSDEAKALGIKMSKPLFEYKELIEANNVQVFSSNYALYADMSRRLMSTLTHFVDDVEVYSVDEAFILADGYEGIYPSVRGLGESIRQTVAQWLRIPVSVGFGPTKTLAKVANKLAKKQLELTGVCVLDTQEAIDQALDQFPVGDLWGIGGRYTGMLKGNGVETAAQLRDLPDDWIRQFMTVNGLRLVHELRGTPCKMLELSQPAKKSICAEPGFGTLVPDLETLTDALTSHLSRCCEKLRKQDSLCGAVTVYLKTNKFRKTPGNGLPAKPYYKSITVELPHPTNSTPDLLKYAISGLKAIFAFGYNYQKIGVMLTDLVPFDYRQKGVFVEGPNEKMLQLFTVVDRLNRRYGQDKLRLASQQYNPDWPMKQKYLSPRYTTRWEDILEAK</sequence>
<evidence type="ECO:0000256" key="2">
    <source>
        <dbReference type="ARBA" id="ARBA00022763"/>
    </source>
</evidence>
<dbReference type="InterPro" id="IPR025188">
    <property type="entry name" value="DUF4113"/>
</dbReference>
<evidence type="ECO:0000256" key="3">
    <source>
        <dbReference type="ARBA" id="ARBA00023199"/>
    </source>
</evidence>
<evidence type="ECO:0000256" key="4">
    <source>
        <dbReference type="ARBA" id="ARBA00023204"/>
    </source>
</evidence>
<reference evidence="7 8" key="1">
    <citation type="submission" date="2017-11" db="EMBL/GenBank/DDBJ databases">
        <title>Taxonomic description and genome sequences of Spirosoma HA7 sp. nov., isolated from pollen microhabitat of Corylus avellana.</title>
        <authorList>
            <person name="Ambika Manirajan B."/>
            <person name="Suarez C."/>
            <person name="Ratering S."/>
            <person name="Geissler-Plaum R."/>
            <person name="Cardinale M."/>
            <person name="Sylvia S."/>
        </authorList>
    </citation>
    <scope>NUCLEOTIDE SEQUENCE [LARGE SCALE GENOMIC DNA]</scope>
    <source>
        <strain evidence="7 8">HA7</strain>
    </source>
</reference>
<organism evidence="7 8">
    <name type="scientific">Spirosoma pollinicola</name>
    <dbReference type="NCBI Taxonomy" id="2057025"/>
    <lineage>
        <taxon>Bacteria</taxon>
        <taxon>Pseudomonadati</taxon>
        <taxon>Bacteroidota</taxon>
        <taxon>Cytophagia</taxon>
        <taxon>Cytophagales</taxon>
        <taxon>Cytophagaceae</taxon>
        <taxon>Spirosoma</taxon>
    </lineage>
</organism>
<accession>A0A2K8Z657</accession>
<keyword evidence="2" id="KW-0227">DNA damage</keyword>
<protein>
    <submittedName>
        <fullName evidence="7">DNA polymerase V subunit UmuC</fullName>
    </submittedName>
</protein>
<dbReference type="InterPro" id="IPR017961">
    <property type="entry name" value="DNA_pol_Y-fam_little_finger"/>
</dbReference>
<dbReference type="RefSeq" id="WP_100991911.1">
    <property type="nucleotide sequence ID" value="NZ_CP025096.1"/>
</dbReference>
<dbReference type="Pfam" id="PF11799">
    <property type="entry name" value="IMS_C"/>
    <property type="match status" value="1"/>
</dbReference>
<dbReference type="GO" id="GO:0006281">
    <property type="term" value="P:DNA repair"/>
    <property type="evidence" value="ECO:0007669"/>
    <property type="project" value="UniProtKB-KW"/>
</dbReference>
<keyword evidence="4" id="KW-0234">DNA repair</keyword>
<keyword evidence="3" id="KW-0741">SOS mutagenesis</keyword>
<dbReference type="PANTHER" id="PTHR11076:SF34">
    <property type="entry name" value="PROTEIN UMUC"/>
    <property type="match status" value="1"/>
</dbReference>
<dbReference type="CDD" id="cd01700">
    <property type="entry name" value="PolY_Pol_V_umuC"/>
    <property type="match status" value="1"/>
</dbReference>
<dbReference type="PANTHER" id="PTHR11076">
    <property type="entry name" value="DNA REPAIR POLYMERASE UMUC / TRANSFERASE FAMILY MEMBER"/>
    <property type="match status" value="1"/>
</dbReference>
<dbReference type="GO" id="GO:0042276">
    <property type="term" value="P:error-prone translesion synthesis"/>
    <property type="evidence" value="ECO:0007669"/>
    <property type="project" value="TreeGrafter"/>
</dbReference>
<dbReference type="GO" id="GO:0003887">
    <property type="term" value="F:DNA-directed DNA polymerase activity"/>
    <property type="evidence" value="ECO:0007669"/>
    <property type="project" value="TreeGrafter"/>
</dbReference>
<dbReference type="AlphaFoldDB" id="A0A2K8Z657"/>
<dbReference type="InterPro" id="IPR050116">
    <property type="entry name" value="DNA_polymerase-Y"/>
</dbReference>
<dbReference type="InterPro" id="IPR043502">
    <property type="entry name" value="DNA/RNA_pol_sf"/>
</dbReference>
<comment type="similarity">
    <text evidence="1">Belongs to the DNA polymerase type-Y family.</text>
</comment>
<dbReference type="InterPro" id="IPR001126">
    <property type="entry name" value="UmuC"/>
</dbReference>
<dbReference type="OrthoDB" id="9808813at2"/>
<evidence type="ECO:0000313" key="7">
    <source>
        <dbReference type="EMBL" id="AUD05351.1"/>
    </source>
</evidence>
<dbReference type="Gene3D" id="3.40.1170.60">
    <property type="match status" value="1"/>
</dbReference>
<evidence type="ECO:0000313" key="8">
    <source>
        <dbReference type="Proteomes" id="UP000232883"/>
    </source>
</evidence>
<evidence type="ECO:0000256" key="5">
    <source>
        <dbReference type="ARBA" id="ARBA00023236"/>
    </source>
</evidence>
<dbReference type="Pfam" id="PF00817">
    <property type="entry name" value="IMS"/>
    <property type="match status" value="1"/>
</dbReference>
<dbReference type="InterPro" id="IPR043128">
    <property type="entry name" value="Rev_trsase/Diguanyl_cyclase"/>
</dbReference>
<evidence type="ECO:0000256" key="1">
    <source>
        <dbReference type="ARBA" id="ARBA00010945"/>
    </source>
</evidence>
<dbReference type="GO" id="GO:0005829">
    <property type="term" value="C:cytosol"/>
    <property type="evidence" value="ECO:0007669"/>
    <property type="project" value="TreeGrafter"/>
</dbReference>
<dbReference type="GO" id="GO:0003684">
    <property type="term" value="F:damaged DNA binding"/>
    <property type="evidence" value="ECO:0007669"/>
    <property type="project" value="InterPro"/>
</dbReference>
<dbReference type="SUPFAM" id="SSF56672">
    <property type="entry name" value="DNA/RNA polymerases"/>
    <property type="match status" value="1"/>
</dbReference>
<dbReference type="Proteomes" id="UP000232883">
    <property type="component" value="Chromosome"/>
</dbReference>
<dbReference type="Gene3D" id="3.30.1490.100">
    <property type="entry name" value="DNA polymerase, Y-family, little finger domain"/>
    <property type="match status" value="1"/>
</dbReference>
<keyword evidence="8" id="KW-1185">Reference proteome</keyword>
<proteinExistence type="inferred from homology"/>
<feature type="domain" description="UmuC" evidence="6">
    <location>
        <begin position="3"/>
        <end position="189"/>
    </location>
</feature>
<keyword evidence="5" id="KW-0742">SOS response</keyword>
<dbReference type="Gene3D" id="3.30.70.270">
    <property type="match status" value="1"/>
</dbReference>
<evidence type="ECO:0000259" key="6">
    <source>
        <dbReference type="PROSITE" id="PS50173"/>
    </source>
</evidence>
<dbReference type="EMBL" id="CP025096">
    <property type="protein sequence ID" value="AUD05351.1"/>
    <property type="molecule type" value="Genomic_DNA"/>
</dbReference>
<gene>
    <name evidence="7" type="ORF">CWM47_27960</name>
</gene>
<dbReference type="GO" id="GO:0009432">
    <property type="term" value="P:SOS response"/>
    <property type="evidence" value="ECO:0007669"/>
    <property type="project" value="UniProtKB-KW"/>
</dbReference>
<dbReference type="InterPro" id="IPR036775">
    <property type="entry name" value="DNA_pol_Y-fam_lit_finger_sf"/>
</dbReference>
<dbReference type="SUPFAM" id="SSF100879">
    <property type="entry name" value="Lesion bypass DNA polymerase (Y-family), little finger domain"/>
    <property type="match status" value="1"/>
</dbReference>
<dbReference type="Gene3D" id="1.10.150.20">
    <property type="entry name" value="5' to 3' exonuclease, C-terminal subdomain"/>
    <property type="match status" value="1"/>
</dbReference>
<name>A0A2K8Z657_9BACT</name>
<dbReference type="PROSITE" id="PS50173">
    <property type="entry name" value="UMUC"/>
    <property type="match status" value="1"/>
</dbReference>
<dbReference type="Pfam" id="PF13438">
    <property type="entry name" value="DUF4113"/>
    <property type="match status" value="1"/>
</dbReference>